<proteinExistence type="predicted"/>
<dbReference type="OrthoDB" id="5372286at2"/>
<dbReference type="EMBL" id="CP027860">
    <property type="protein sequence ID" value="AVP97382.1"/>
    <property type="molecule type" value="Genomic_DNA"/>
</dbReference>
<feature type="signal peptide" evidence="1">
    <location>
        <begin position="1"/>
        <end position="21"/>
    </location>
</feature>
<reference evidence="2 3" key="1">
    <citation type="submission" date="2018-03" db="EMBL/GenBank/DDBJ databases">
        <title>Ahniella affigens gen. nov., sp. nov., a gammaproteobacterium isolated from sandy soil near a stream.</title>
        <authorList>
            <person name="Ko Y."/>
            <person name="Kim J.-H."/>
        </authorList>
    </citation>
    <scope>NUCLEOTIDE SEQUENCE [LARGE SCALE GENOMIC DNA]</scope>
    <source>
        <strain evidence="2 3">D13</strain>
    </source>
</reference>
<sequence>MQNRHMVWGLVIGLLAGSAIAQDPLAGEDPDANSIQSADWWGDARLWYDHVTDLAGRDDVERARLRLRSGWRGTVNQFDWGITFEGAVGSDGNELNRINLDNERIDDLNLDEFYGRWNIAEGSSVQIGKAALPIELSPMLFDPDLRPLGVSVLHSQAFGDFNRWSIGAGYFAGDHLYGDESRLAAVQVGVHFREGMDWSWHGQLAYLDWSDIDVLAVQGLGRTNQRIQGGNVFRSDYRIVDLQLGARGQLFDWPFRFDLDLARNTGVEAAPGVDEGDLRDAARVSAVLGDRRGLNGVEVGVACQRIQRDAVLAAFSDDEWWFHSFSRGCLPWVGYGISDRLSTRLAFSQERRDDQPENVERLLLDLEYRW</sequence>
<dbReference type="KEGG" id="xba:C7S18_09325"/>
<keyword evidence="1" id="KW-0732">Signal</keyword>
<dbReference type="AlphaFoldDB" id="A0A2P1PRD1"/>
<dbReference type="SUPFAM" id="SSF56935">
    <property type="entry name" value="Porins"/>
    <property type="match status" value="1"/>
</dbReference>
<organism evidence="2 3">
    <name type="scientific">Ahniella affigens</name>
    <dbReference type="NCBI Taxonomy" id="2021234"/>
    <lineage>
        <taxon>Bacteria</taxon>
        <taxon>Pseudomonadati</taxon>
        <taxon>Pseudomonadota</taxon>
        <taxon>Gammaproteobacteria</taxon>
        <taxon>Lysobacterales</taxon>
        <taxon>Rhodanobacteraceae</taxon>
        <taxon>Ahniella</taxon>
    </lineage>
</organism>
<dbReference type="Proteomes" id="UP000241074">
    <property type="component" value="Chromosome"/>
</dbReference>
<evidence type="ECO:0000313" key="3">
    <source>
        <dbReference type="Proteomes" id="UP000241074"/>
    </source>
</evidence>
<evidence type="ECO:0008006" key="4">
    <source>
        <dbReference type="Google" id="ProtNLM"/>
    </source>
</evidence>
<protein>
    <recommendedName>
        <fullName evidence="4">Porin</fullName>
    </recommendedName>
</protein>
<accession>A0A2P1PRD1</accession>
<keyword evidence="3" id="KW-1185">Reference proteome</keyword>
<dbReference type="RefSeq" id="WP_106891306.1">
    <property type="nucleotide sequence ID" value="NZ_CP027860.1"/>
</dbReference>
<evidence type="ECO:0000256" key="1">
    <source>
        <dbReference type="SAM" id="SignalP"/>
    </source>
</evidence>
<gene>
    <name evidence="2" type="ORF">C7S18_09325</name>
</gene>
<name>A0A2P1PRD1_9GAMM</name>
<evidence type="ECO:0000313" key="2">
    <source>
        <dbReference type="EMBL" id="AVP97382.1"/>
    </source>
</evidence>
<reference evidence="2 3" key="2">
    <citation type="submission" date="2018-03" db="EMBL/GenBank/DDBJ databases">
        <authorList>
            <person name="Keele B.F."/>
        </authorList>
    </citation>
    <scope>NUCLEOTIDE SEQUENCE [LARGE SCALE GENOMIC DNA]</scope>
    <source>
        <strain evidence="2 3">D13</strain>
    </source>
</reference>
<feature type="chain" id="PRO_5015171184" description="Porin" evidence="1">
    <location>
        <begin position="22"/>
        <end position="370"/>
    </location>
</feature>